<evidence type="ECO:0000256" key="6">
    <source>
        <dbReference type="ARBA" id="ARBA00023277"/>
    </source>
</evidence>
<evidence type="ECO:0000313" key="12">
    <source>
        <dbReference type="Proteomes" id="UP001582793"/>
    </source>
</evidence>
<keyword evidence="8" id="KW-0624">Polysaccharide degradation</keyword>
<accession>A0ABV5CV32</accession>
<dbReference type="InterPro" id="IPR001360">
    <property type="entry name" value="Glyco_hydro_1"/>
</dbReference>
<dbReference type="EC" id="3.2.1.21" evidence="3 10"/>
<keyword evidence="12" id="KW-1185">Reference proteome</keyword>
<evidence type="ECO:0000256" key="7">
    <source>
        <dbReference type="ARBA" id="ARBA00023295"/>
    </source>
</evidence>
<comment type="similarity">
    <text evidence="2 10">Belongs to the glycosyl hydrolase 1 family.</text>
</comment>
<dbReference type="EMBL" id="JBCGDC010000065">
    <property type="protein sequence ID" value="MFB6395644.1"/>
    <property type="molecule type" value="Genomic_DNA"/>
</dbReference>
<gene>
    <name evidence="11" type="ORF">AAFH96_21400</name>
</gene>
<dbReference type="PANTHER" id="PTHR10353:SF36">
    <property type="entry name" value="LP05116P"/>
    <property type="match status" value="1"/>
</dbReference>
<evidence type="ECO:0000256" key="2">
    <source>
        <dbReference type="ARBA" id="ARBA00010838"/>
    </source>
</evidence>
<dbReference type="InterPro" id="IPR017736">
    <property type="entry name" value="Glyco_hydro_1_beta-glucosidase"/>
</dbReference>
<dbReference type="InterPro" id="IPR017853">
    <property type="entry name" value="GH"/>
</dbReference>
<dbReference type="PRINTS" id="PR00131">
    <property type="entry name" value="GLHYDRLASE1"/>
</dbReference>
<evidence type="ECO:0000313" key="11">
    <source>
        <dbReference type="EMBL" id="MFB6395644.1"/>
    </source>
</evidence>
<protein>
    <recommendedName>
        <fullName evidence="3 10">Beta-glucosidase</fullName>
        <ecNumber evidence="3 10">3.2.1.21</ecNumber>
    </recommendedName>
</protein>
<reference evidence="11 12" key="1">
    <citation type="submission" date="2024-04" db="EMBL/GenBank/DDBJ databases">
        <title>Polymorphospora sp. isolated from Baiyangdian Lake in Xiong'an New Area.</title>
        <authorList>
            <person name="Zhang X."/>
            <person name="Liu J."/>
        </authorList>
    </citation>
    <scope>NUCLEOTIDE SEQUENCE [LARGE SCALE GENOMIC DNA]</scope>
    <source>
        <strain evidence="11 12">2-325</strain>
    </source>
</reference>
<feature type="active site" description="Nucleophile" evidence="9">
    <location>
        <position position="371"/>
    </location>
</feature>
<comment type="caution">
    <text evidence="11">The sequence shown here is derived from an EMBL/GenBank/DDBJ whole genome shotgun (WGS) entry which is preliminary data.</text>
</comment>
<evidence type="ECO:0000256" key="9">
    <source>
        <dbReference type="PROSITE-ProRule" id="PRU10055"/>
    </source>
</evidence>
<name>A0ABV5CV32_9ACTN</name>
<evidence type="ECO:0000256" key="5">
    <source>
        <dbReference type="ARBA" id="ARBA00023001"/>
    </source>
</evidence>
<dbReference type="Gene3D" id="3.20.20.80">
    <property type="entry name" value="Glycosidases"/>
    <property type="match status" value="1"/>
</dbReference>
<dbReference type="RefSeq" id="WP_375735373.1">
    <property type="nucleotide sequence ID" value="NZ_JBCGDC010000065.1"/>
</dbReference>
<keyword evidence="7 10" id="KW-0326">Glycosidase</keyword>
<proteinExistence type="inferred from homology"/>
<dbReference type="Pfam" id="PF00232">
    <property type="entry name" value="Glyco_hydro_1"/>
    <property type="match status" value="1"/>
</dbReference>
<evidence type="ECO:0000256" key="1">
    <source>
        <dbReference type="ARBA" id="ARBA00000448"/>
    </source>
</evidence>
<dbReference type="PROSITE" id="PS00653">
    <property type="entry name" value="GLYCOSYL_HYDROL_F1_2"/>
    <property type="match status" value="1"/>
</dbReference>
<dbReference type="Proteomes" id="UP001582793">
    <property type="component" value="Unassembled WGS sequence"/>
</dbReference>
<dbReference type="InterPro" id="IPR033132">
    <property type="entry name" value="GH_1_N_CS"/>
</dbReference>
<evidence type="ECO:0000256" key="3">
    <source>
        <dbReference type="ARBA" id="ARBA00012744"/>
    </source>
</evidence>
<sequence length="467" mass="50265">MSTLAVPAAQAAELRFPPGFWWGAATAAYQIEGAVAADGRTPSIWDTFAATPGRTDRGDTGERAADHYHRYPEDIGLMTRIGLAAYRFSIAWPRVRAAGGGINPAGLDFYERLVDALLAAGIRPVATLYHWDLPQELEDTGGWTNRDTAGRFADYAAAVAGRLGDRVSMWNTLNEPWCSAFLGYGSGGHAPGRRGHRQALTAAHHLLLAHGRAVQALRAAAPGSQVSIALNAGAVRPVSDAPADLDAARRIDGLLNRLFLDPIFRGGYPADIQADTATLTDWSYVHDGDLAVIAAPVDALGVNYYQPDLVGAAPAGRVDAGTPYPTGEDVAFHPTPGPTTGMGWSIDPTGLRDLLLRFRRDYGDLPVYVTENGASFPDEVGPDGRVADPDRVAYLRAHLAAAHEAIAAGVDLRGYFVWSLLDNFEWAYGYSKRFGIVHVDYDTQVRTLKDSAHWYRDVIAAGGLPHR</sequence>
<dbReference type="NCBIfam" id="TIGR03356">
    <property type="entry name" value="BGL"/>
    <property type="match status" value="1"/>
</dbReference>
<keyword evidence="4 10" id="KW-0378">Hydrolase</keyword>
<dbReference type="InterPro" id="IPR018120">
    <property type="entry name" value="Glyco_hydro_1_AS"/>
</dbReference>
<keyword evidence="6" id="KW-0119">Carbohydrate metabolism</keyword>
<evidence type="ECO:0000256" key="8">
    <source>
        <dbReference type="ARBA" id="ARBA00023326"/>
    </source>
</evidence>
<organism evidence="11 12">
    <name type="scientific">Polymorphospora lycopeni</name>
    <dbReference type="NCBI Taxonomy" id="3140240"/>
    <lineage>
        <taxon>Bacteria</taxon>
        <taxon>Bacillati</taxon>
        <taxon>Actinomycetota</taxon>
        <taxon>Actinomycetes</taxon>
        <taxon>Micromonosporales</taxon>
        <taxon>Micromonosporaceae</taxon>
        <taxon>Polymorphospora</taxon>
    </lineage>
</organism>
<dbReference type="PROSITE" id="PS00572">
    <property type="entry name" value="GLYCOSYL_HYDROL_F1_1"/>
    <property type="match status" value="1"/>
</dbReference>
<keyword evidence="5" id="KW-0136">Cellulose degradation</keyword>
<evidence type="ECO:0000256" key="4">
    <source>
        <dbReference type="ARBA" id="ARBA00022801"/>
    </source>
</evidence>
<comment type="catalytic activity">
    <reaction evidence="1 10">
        <text>Hydrolysis of terminal, non-reducing beta-D-glucosyl residues with release of beta-D-glucose.</text>
        <dbReference type="EC" id="3.2.1.21"/>
    </reaction>
</comment>
<evidence type="ECO:0000256" key="10">
    <source>
        <dbReference type="RuleBase" id="RU361175"/>
    </source>
</evidence>
<dbReference type="SUPFAM" id="SSF51445">
    <property type="entry name" value="(Trans)glycosidases"/>
    <property type="match status" value="1"/>
</dbReference>
<dbReference type="PANTHER" id="PTHR10353">
    <property type="entry name" value="GLYCOSYL HYDROLASE"/>
    <property type="match status" value="1"/>
</dbReference>
<dbReference type="GO" id="GO:0008422">
    <property type="term" value="F:beta-glucosidase activity"/>
    <property type="evidence" value="ECO:0007669"/>
    <property type="project" value="UniProtKB-EC"/>
</dbReference>